<dbReference type="EMBL" id="GBRH01191969">
    <property type="protein sequence ID" value="JAE05927.1"/>
    <property type="molecule type" value="Transcribed_RNA"/>
</dbReference>
<evidence type="ECO:0000313" key="1">
    <source>
        <dbReference type="EMBL" id="JAE05927.1"/>
    </source>
</evidence>
<proteinExistence type="predicted"/>
<dbReference type="AlphaFoldDB" id="A0A0A9F0R3"/>
<organism evidence="1">
    <name type="scientific">Arundo donax</name>
    <name type="common">Giant reed</name>
    <name type="synonym">Donax arundinaceus</name>
    <dbReference type="NCBI Taxonomy" id="35708"/>
    <lineage>
        <taxon>Eukaryota</taxon>
        <taxon>Viridiplantae</taxon>
        <taxon>Streptophyta</taxon>
        <taxon>Embryophyta</taxon>
        <taxon>Tracheophyta</taxon>
        <taxon>Spermatophyta</taxon>
        <taxon>Magnoliopsida</taxon>
        <taxon>Liliopsida</taxon>
        <taxon>Poales</taxon>
        <taxon>Poaceae</taxon>
        <taxon>PACMAD clade</taxon>
        <taxon>Arundinoideae</taxon>
        <taxon>Arundineae</taxon>
        <taxon>Arundo</taxon>
    </lineage>
</organism>
<accession>A0A0A9F0R3</accession>
<name>A0A0A9F0R3_ARUDO</name>
<reference evidence="1" key="2">
    <citation type="journal article" date="2015" name="Data Brief">
        <title>Shoot transcriptome of the giant reed, Arundo donax.</title>
        <authorList>
            <person name="Barrero R.A."/>
            <person name="Guerrero F.D."/>
            <person name="Moolhuijzen P."/>
            <person name="Goolsby J.A."/>
            <person name="Tidwell J."/>
            <person name="Bellgard S.E."/>
            <person name="Bellgard M.I."/>
        </authorList>
    </citation>
    <scope>NUCLEOTIDE SEQUENCE</scope>
    <source>
        <tissue evidence="1">Shoot tissue taken approximately 20 cm above the soil surface</tissue>
    </source>
</reference>
<reference evidence="1" key="1">
    <citation type="submission" date="2014-09" db="EMBL/GenBank/DDBJ databases">
        <authorList>
            <person name="Magalhaes I.L.F."/>
            <person name="Oliveira U."/>
            <person name="Santos F.R."/>
            <person name="Vidigal T.H.D.A."/>
            <person name="Brescovit A.D."/>
            <person name="Santos A.J."/>
        </authorList>
    </citation>
    <scope>NUCLEOTIDE SEQUENCE</scope>
    <source>
        <tissue evidence="1">Shoot tissue taken approximately 20 cm above the soil surface</tissue>
    </source>
</reference>
<protein>
    <submittedName>
        <fullName evidence="1">Uncharacterized protein</fullName>
    </submittedName>
</protein>
<sequence>MLPFLSHYTIHKQGIGNLHSNLLPTYC</sequence>